<keyword evidence="5 7" id="KW-1133">Transmembrane helix</keyword>
<evidence type="ECO:0000256" key="3">
    <source>
        <dbReference type="ARBA" id="ARBA00022692"/>
    </source>
</evidence>
<dbReference type="Pfam" id="PF03600">
    <property type="entry name" value="CitMHS"/>
    <property type="match status" value="1"/>
</dbReference>
<dbReference type="PROSITE" id="PS51202">
    <property type="entry name" value="RCK_C"/>
    <property type="match status" value="2"/>
</dbReference>
<dbReference type="Gene3D" id="3.30.70.1450">
    <property type="entry name" value="Regulator of K+ conductance, C-terminal domain"/>
    <property type="match status" value="2"/>
</dbReference>
<proteinExistence type="predicted"/>
<dbReference type="InterPro" id="IPR031312">
    <property type="entry name" value="Na/sul_symport_CS"/>
</dbReference>
<dbReference type="InterPro" id="IPR004680">
    <property type="entry name" value="Cit_transptr-like_dom"/>
</dbReference>
<feature type="transmembrane region" description="Helical" evidence="7">
    <location>
        <begin position="497"/>
        <end position="528"/>
    </location>
</feature>
<dbReference type="KEGG" id="csn:Cyast_0411"/>
<sequence>MPEISPIFLTITILIVTLTAFICEWLPVDLTALSVAIVLMLFGLVSPNEGISGFGNSATITVMAMFILSAGITKTGILNIVRDWLIKWGGNHPSRQILVMGGIVGSISAFINNTAVVAIFLPIIEQWSKQTKISISKLLIPLSFSTILGGLITLIGTSTNILASGVAVQLGYPEFTIFQFTKLGLPVFIIGLLYLGFFSPYILPARKPPGGESLSDNYEIKDYVSEMIIPPNSSLIGQTLRGSQIQRKFDLDVLEIIRNDIHFAPPLADKVLSVGDILLVRSSRTNLLNIKDERGVEILADFKFNSNNLEEENNSIQEEKIAEVLILSNSRLIGTTLKDLRFRQRYNATVLAIRRGQELIRERLGKTSLKFGDLLLVQAPKESFIGLQTTRELLVLEEKDREGLRTDKAGIALMIIIGVIAIAGFDLAPILVTSLTGVVLMVITGCLKPGEIYGAVRWDIIFLLAGLIPLGIAMDNSGTNEWLADNLLNIGGNLPGYWILVVFYLATCILTEILSNNAAVVLMIPIAVKVAEIVGLNPLAFMYAVTFAASNSYLAPIGYQTNTMVYAPGGYKFLDYTRVGLPLTICFTFLIPLLIVKLYGIS</sequence>
<evidence type="ECO:0000256" key="1">
    <source>
        <dbReference type="ARBA" id="ARBA00004141"/>
    </source>
</evidence>
<feature type="transmembrane region" description="Helical" evidence="7">
    <location>
        <begin position="97"/>
        <end position="121"/>
    </location>
</feature>
<feature type="transmembrane region" description="Helical" evidence="7">
    <location>
        <begin position="142"/>
        <end position="163"/>
    </location>
</feature>
<feature type="transmembrane region" description="Helical" evidence="7">
    <location>
        <begin position="460"/>
        <end position="477"/>
    </location>
</feature>
<dbReference type="GO" id="GO:0006813">
    <property type="term" value="P:potassium ion transport"/>
    <property type="evidence" value="ECO:0007669"/>
    <property type="project" value="InterPro"/>
</dbReference>
<dbReference type="Pfam" id="PF02080">
    <property type="entry name" value="TrkA_C"/>
    <property type="match status" value="2"/>
</dbReference>
<evidence type="ECO:0000259" key="8">
    <source>
        <dbReference type="PROSITE" id="PS51202"/>
    </source>
</evidence>
<accession>K9YHE9</accession>
<feature type="transmembrane region" description="Helical" evidence="7">
    <location>
        <begin position="579"/>
        <end position="599"/>
    </location>
</feature>
<dbReference type="eggNOG" id="COG3273">
    <property type="taxonomic scope" value="Bacteria"/>
</dbReference>
<feature type="transmembrane region" description="Helical" evidence="7">
    <location>
        <begin position="58"/>
        <end position="77"/>
    </location>
</feature>
<dbReference type="PANTHER" id="PTHR43652:SF2">
    <property type="entry name" value="BASIC AMINO ACID ANTIPORTER YFCC-RELATED"/>
    <property type="match status" value="1"/>
</dbReference>
<dbReference type="GO" id="GO:0005886">
    <property type="term" value="C:plasma membrane"/>
    <property type="evidence" value="ECO:0007669"/>
    <property type="project" value="TreeGrafter"/>
</dbReference>
<feature type="domain" description="RCK C-terminal" evidence="8">
    <location>
        <begin position="307"/>
        <end position="396"/>
    </location>
</feature>
<evidence type="ECO:0000256" key="5">
    <source>
        <dbReference type="ARBA" id="ARBA00022989"/>
    </source>
</evidence>
<feature type="transmembrane region" description="Helical" evidence="7">
    <location>
        <begin position="183"/>
        <end position="203"/>
    </location>
</feature>
<gene>
    <name evidence="9" type="ordered locus">Cyast_0411</name>
</gene>
<dbReference type="HOGENOM" id="CLU_005170_6_1_3"/>
<comment type="subcellular location">
    <subcellularLocation>
        <location evidence="1">Membrane</location>
        <topology evidence="1">Multi-pass membrane protein</topology>
    </subcellularLocation>
</comment>
<organism evidence="9 10">
    <name type="scientific">Cyanobacterium stanieri (strain ATCC 29140 / PCC 7202)</name>
    <dbReference type="NCBI Taxonomy" id="292563"/>
    <lineage>
        <taxon>Bacteria</taxon>
        <taxon>Bacillati</taxon>
        <taxon>Cyanobacteriota</taxon>
        <taxon>Cyanophyceae</taxon>
        <taxon>Oscillatoriophycideae</taxon>
        <taxon>Chroococcales</taxon>
        <taxon>Geminocystaceae</taxon>
        <taxon>Cyanobacterium</taxon>
    </lineage>
</organism>
<keyword evidence="10" id="KW-1185">Reference proteome</keyword>
<dbReference type="eggNOG" id="COG0471">
    <property type="taxonomic scope" value="Bacteria"/>
</dbReference>
<dbReference type="Proteomes" id="UP000010483">
    <property type="component" value="Chromosome"/>
</dbReference>
<keyword evidence="6 7" id="KW-0472">Membrane</keyword>
<dbReference type="InterPro" id="IPR051679">
    <property type="entry name" value="DASS-Related_Transporters"/>
</dbReference>
<reference evidence="10" key="1">
    <citation type="journal article" date="2013" name="Proc. Natl. Acad. Sci. U.S.A.">
        <title>Improving the coverage of the cyanobacterial phylum using diversity-driven genome sequencing.</title>
        <authorList>
            <person name="Shih P.M."/>
            <person name="Wu D."/>
            <person name="Latifi A."/>
            <person name="Axen S.D."/>
            <person name="Fewer D.P."/>
            <person name="Talla E."/>
            <person name="Calteau A."/>
            <person name="Cai F."/>
            <person name="Tandeau de Marsac N."/>
            <person name="Rippka R."/>
            <person name="Herdman M."/>
            <person name="Sivonen K."/>
            <person name="Coursin T."/>
            <person name="Laurent T."/>
            <person name="Goodwin L."/>
            <person name="Nolan M."/>
            <person name="Davenport K.W."/>
            <person name="Han C.S."/>
            <person name="Rubin E.M."/>
            <person name="Eisen J.A."/>
            <person name="Woyke T."/>
            <person name="Gugger M."/>
            <person name="Kerfeld C.A."/>
        </authorList>
    </citation>
    <scope>NUCLEOTIDE SEQUENCE [LARGE SCALE GENOMIC DNA]</scope>
    <source>
        <strain evidence="10">ATCC 29140 / PCC 7202</strain>
    </source>
</reference>
<evidence type="ECO:0000256" key="7">
    <source>
        <dbReference type="SAM" id="Phobius"/>
    </source>
</evidence>
<feature type="transmembrane region" description="Helical" evidence="7">
    <location>
        <begin position="540"/>
        <end position="559"/>
    </location>
</feature>
<dbReference type="SUPFAM" id="SSF116726">
    <property type="entry name" value="TrkA C-terminal domain-like"/>
    <property type="match status" value="2"/>
</dbReference>
<dbReference type="InterPro" id="IPR006037">
    <property type="entry name" value="RCK_C"/>
</dbReference>
<dbReference type="PANTHER" id="PTHR43652">
    <property type="entry name" value="BASIC AMINO ACID ANTIPORTER YFCC-RELATED"/>
    <property type="match status" value="1"/>
</dbReference>
<dbReference type="BioCyc" id="CSTA292563:G1353-415-MONOMER"/>
<dbReference type="InterPro" id="IPR036721">
    <property type="entry name" value="RCK_C_sf"/>
</dbReference>
<dbReference type="EMBL" id="CP003940">
    <property type="protein sequence ID" value="AFZ46391.1"/>
    <property type="molecule type" value="Genomic_DNA"/>
</dbReference>
<dbReference type="AlphaFoldDB" id="K9YHE9"/>
<dbReference type="GO" id="GO:0008324">
    <property type="term" value="F:monoatomic cation transmembrane transporter activity"/>
    <property type="evidence" value="ECO:0007669"/>
    <property type="project" value="InterPro"/>
</dbReference>
<keyword evidence="2" id="KW-0813">Transport</keyword>
<feature type="domain" description="RCK C-terminal" evidence="8">
    <location>
        <begin position="212"/>
        <end position="296"/>
    </location>
</feature>
<dbReference type="PROSITE" id="PS01271">
    <property type="entry name" value="NA_SULFATE"/>
    <property type="match status" value="1"/>
</dbReference>
<name>K9YHE9_CYASC</name>
<feature type="transmembrane region" description="Helical" evidence="7">
    <location>
        <begin position="409"/>
        <end position="425"/>
    </location>
</feature>
<evidence type="ECO:0000256" key="6">
    <source>
        <dbReference type="ARBA" id="ARBA00023136"/>
    </source>
</evidence>
<protein>
    <submittedName>
        <fullName evidence="9">TrkA-C domain protein</fullName>
    </submittedName>
</protein>
<evidence type="ECO:0000256" key="2">
    <source>
        <dbReference type="ARBA" id="ARBA00022448"/>
    </source>
</evidence>
<dbReference type="STRING" id="292563.Cyast_0411"/>
<keyword evidence="4" id="KW-0677">Repeat</keyword>
<dbReference type="PATRIC" id="fig|292563.3.peg.429"/>
<evidence type="ECO:0000313" key="10">
    <source>
        <dbReference type="Proteomes" id="UP000010483"/>
    </source>
</evidence>
<evidence type="ECO:0000256" key="4">
    <source>
        <dbReference type="ARBA" id="ARBA00022737"/>
    </source>
</evidence>
<evidence type="ECO:0000313" key="9">
    <source>
        <dbReference type="EMBL" id="AFZ46391.1"/>
    </source>
</evidence>
<keyword evidence="3 7" id="KW-0812">Transmembrane</keyword>
<feature type="transmembrane region" description="Helical" evidence="7">
    <location>
        <begin position="30"/>
        <end position="46"/>
    </location>
</feature>